<organism evidence="1 2">
    <name type="scientific">Riccia fluitans</name>
    <dbReference type="NCBI Taxonomy" id="41844"/>
    <lineage>
        <taxon>Eukaryota</taxon>
        <taxon>Viridiplantae</taxon>
        <taxon>Streptophyta</taxon>
        <taxon>Embryophyta</taxon>
        <taxon>Marchantiophyta</taxon>
        <taxon>Marchantiopsida</taxon>
        <taxon>Marchantiidae</taxon>
        <taxon>Marchantiales</taxon>
        <taxon>Ricciaceae</taxon>
        <taxon>Riccia</taxon>
    </lineage>
</organism>
<accession>A0ABD1ZEK5</accession>
<sequence length="67" mass="7752">MLSGLRIILNQWALIEEYQGLSVQYCRQQHYRGEGTRERRRLARKSETDRCTAAELVDGNADRAARA</sequence>
<proteinExistence type="predicted"/>
<gene>
    <name evidence="1" type="ORF">R1flu_018002</name>
</gene>
<dbReference type="EMBL" id="JBHFFA010000001">
    <property type="protein sequence ID" value="KAL2649874.1"/>
    <property type="molecule type" value="Genomic_DNA"/>
</dbReference>
<reference evidence="1 2" key="1">
    <citation type="submission" date="2024-09" db="EMBL/GenBank/DDBJ databases">
        <title>Chromosome-scale assembly of Riccia fluitans.</title>
        <authorList>
            <person name="Paukszto L."/>
            <person name="Sawicki J."/>
            <person name="Karawczyk K."/>
            <person name="Piernik-Szablinska J."/>
            <person name="Szczecinska M."/>
            <person name="Mazdziarz M."/>
        </authorList>
    </citation>
    <scope>NUCLEOTIDE SEQUENCE [LARGE SCALE GENOMIC DNA]</scope>
    <source>
        <strain evidence="1">Rf_01</strain>
        <tissue evidence="1">Aerial parts of the thallus</tissue>
    </source>
</reference>
<keyword evidence="2" id="KW-1185">Reference proteome</keyword>
<dbReference type="Proteomes" id="UP001605036">
    <property type="component" value="Unassembled WGS sequence"/>
</dbReference>
<comment type="caution">
    <text evidence="1">The sequence shown here is derived from an EMBL/GenBank/DDBJ whole genome shotgun (WGS) entry which is preliminary data.</text>
</comment>
<evidence type="ECO:0000313" key="2">
    <source>
        <dbReference type="Proteomes" id="UP001605036"/>
    </source>
</evidence>
<evidence type="ECO:0000313" key="1">
    <source>
        <dbReference type="EMBL" id="KAL2649874.1"/>
    </source>
</evidence>
<name>A0ABD1ZEK5_9MARC</name>
<protein>
    <submittedName>
        <fullName evidence="1">Uncharacterized protein</fullName>
    </submittedName>
</protein>
<dbReference type="AlphaFoldDB" id="A0ABD1ZEK5"/>